<dbReference type="AlphaFoldDB" id="A0A9X7U596"/>
<keyword evidence="2 4" id="KW-0238">DNA-binding</keyword>
<dbReference type="GO" id="GO:0003700">
    <property type="term" value="F:DNA-binding transcription factor activity"/>
    <property type="evidence" value="ECO:0007669"/>
    <property type="project" value="TreeGrafter"/>
</dbReference>
<gene>
    <name evidence="6" type="ORF">H3V42_15940</name>
</gene>
<evidence type="ECO:0000259" key="5">
    <source>
        <dbReference type="PROSITE" id="PS50977"/>
    </source>
</evidence>
<evidence type="ECO:0000256" key="2">
    <source>
        <dbReference type="ARBA" id="ARBA00023125"/>
    </source>
</evidence>
<dbReference type="SUPFAM" id="SSF46689">
    <property type="entry name" value="Homeodomain-like"/>
    <property type="match status" value="2"/>
</dbReference>
<evidence type="ECO:0000313" key="7">
    <source>
        <dbReference type="Proteomes" id="UP000515377"/>
    </source>
</evidence>
<evidence type="ECO:0000256" key="3">
    <source>
        <dbReference type="ARBA" id="ARBA00023163"/>
    </source>
</evidence>
<dbReference type="EMBL" id="CP060122">
    <property type="protein sequence ID" value="QNG43472.1"/>
    <property type="molecule type" value="Genomic_DNA"/>
</dbReference>
<dbReference type="PANTHER" id="PTHR30055">
    <property type="entry name" value="HTH-TYPE TRANSCRIPTIONAL REGULATOR RUTR"/>
    <property type="match status" value="1"/>
</dbReference>
<dbReference type="PRINTS" id="PR00455">
    <property type="entry name" value="HTHTETR"/>
</dbReference>
<dbReference type="PANTHER" id="PTHR30055:SF234">
    <property type="entry name" value="HTH-TYPE TRANSCRIPTIONAL REGULATOR BETI"/>
    <property type="match status" value="1"/>
</dbReference>
<dbReference type="Pfam" id="PF00440">
    <property type="entry name" value="TetR_N"/>
    <property type="match status" value="1"/>
</dbReference>
<feature type="domain" description="HTH tetR-type" evidence="5">
    <location>
        <begin position="195"/>
        <end position="255"/>
    </location>
</feature>
<dbReference type="PROSITE" id="PS50977">
    <property type="entry name" value="HTH_TETR_2"/>
    <property type="match status" value="2"/>
</dbReference>
<dbReference type="Gene3D" id="1.10.10.60">
    <property type="entry name" value="Homeodomain-like"/>
    <property type="match status" value="2"/>
</dbReference>
<dbReference type="Proteomes" id="UP000515377">
    <property type="component" value="Chromosome"/>
</dbReference>
<dbReference type="InterPro" id="IPR036271">
    <property type="entry name" value="Tet_transcr_reg_TetR-rel_C_sf"/>
</dbReference>
<dbReference type="Gene3D" id="1.10.357.10">
    <property type="entry name" value="Tetracycline Repressor, domain 2"/>
    <property type="match status" value="2"/>
</dbReference>
<keyword evidence="3" id="KW-0804">Transcription</keyword>
<reference evidence="6 7" key="1">
    <citation type="submission" date="2020-07" db="EMBL/GenBank/DDBJ databases">
        <title>Whole genome sequence of Sphingobium yanoikuyae A3.</title>
        <authorList>
            <person name="Han S.-S."/>
        </authorList>
    </citation>
    <scope>NUCLEOTIDE SEQUENCE [LARGE SCALE GENOMIC DNA]</scope>
    <source>
        <strain evidence="6 7">A3</strain>
    </source>
</reference>
<feature type="domain" description="HTH tetR-type" evidence="5">
    <location>
        <begin position="1"/>
        <end position="49"/>
    </location>
</feature>
<evidence type="ECO:0000256" key="1">
    <source>
        <dbReference type="ARBA" id="ARBA00023015"/>
    </source>
</evidence>
<proteinExistence type="predicted"/>
<accession>A0A9X7U596</accession>
<protein>
    <submittedName>
        <fullName evidence="6">TetR/AcrR family transcriptional regulator</fullName>
    </submittedName>
</protein>
<dbReference type="Pfam" id="PF17932">
    <property type="entry name" value="TetR_C_24"/>
    <property type="match status" value="1"/>
</dbReference>
<dbReference type="SUPFAM" id="SSF48498">
    <property type="entry name" value="Tetracyclin repressor-like, C-terminal domain"/>
    <property type="match status" value="1"/>
</dbReference>
<sequence length="390" mass="42149">MLINRNGVKGLTFVEVAEIVGIGASSIAYYFRRKELLAAACYTGTLDRIEAIVTAALHRATVQARVGAYLDGYIALHAAIRAGDAPPLAILSDMRALDEEVRAPLMEHYSRIFAQVRAFFGVVETEHDRVSHGARALILTEAIYWFPVTLDAYFVEDFARVRTTMIDIFLHGLTPANGLWRSGQVSLGEDAPGGTGGGQDFLRVATRLIGERGYRGASVEKIAAELNVTKGSFYHHNAAKDDVVLACFRRSYAVMAAAQRQADALSGNWLDRLAVTIESLLRVQMAGEWPLLRTTALQTLPPDVREEVLDLSRRVARHFSGMISDGIVDGSIRPVDPEIAGNIIMSSINAATELRVRDRSGAGLDEAVALYAAALAYGLLPSGAAVPAAI</sequence>
<dbReference type="InterPro" id="IPR001647">
    <property type="entry name" value="HTH_TetR"/>
</dbReference>
<evidence type="ECO:0000313" key="6">
    <source>
        <dbReference type="EMBL" id="QNG43472.1"/>
    </source>
</evidence>
<dbReference type="InterPro" id="IPR050109">
    <property type="entry name" value="HTH-type_TetR-like_transc_reg"/>
</dbReference>
<dbReference type="InterPro" id="IPR041490">
    <property type="entry name" value="KstR2_TetR_C"/>
</dbReference>
<keyword evidence="1" id="KW-0805">Transcription regulation</keyword>
<feature type="DNA-binding region" description="H-T-H motif" evidence="4">
    <location>
        <begin position="218"/>
        <end position="237"/>
    </location>
</feature>
<evidence type="ECO:0000256" key="4">
    <source>
        <dbReference type="PROSITE-ProRule" id="PRU00335"/>
    </source>
</evidence>
<feature type="DNA-binding region" description="H-T-H motif" evidence="4">
    <location>
        <begin position="12"/>
        <end position="31"/>
    </location>
</feature>
<name>A0A9X7U596_SPHYA</name>
<organism evidence="6 7">
    <name type="scientific">Sphingobium yanoikuyae</name>
    <name type="common">Sphingomonas yanoikuyae</name>
    <dbReference type="NCBI Taxonomy" id="13690"/>
    <lineage>
        <taxon>Bacteria</taxon>
        <taxon>Pseudomonadati</taxon>
        <taxon>Pseudomonadota</taxon>
        <taxon>Alphaproteobacteria</taxon>
        <taxon>Sphingomonadales</taxon>
        <taxon>Sphingomonadaceae</taxon>
        <taxon>Sphingobium</taxon>
    </lineage>
</organism>
<dbReference type="InterPro" id="IPR009057">
    <property type="entry name" value="Homeodomain-like_sf"/>
</dbReference>
<dbReference type="GO" id="GO:0000976">
    <property type="term" value="F:transcription cis-regulatory region binding"/>
    <property type="evidence" value="ECO:0007669"/>
    <property type="project" value="TreeGrafter"/>
</dbReference>